<reference evidence="5 6" key="1">
    <citation type="submission" date="2020-04" db="EMBL/GenBank/DDBJ databases">
        <title>Perkinsus chesapeaki whole genome sequence.</title>
        <authorList>
            <person name="Bogema D.R."/>
        </authorList>
    </citation>
    <scope>NUCLEOTIDE SEQUENCE [LARGE SCALE GENOMIC DNA]</scope>
    <source>
        <strain evidence="5">ATCC PRA-425</strain>
    </source>
</reference>
<name>A0A7J6MQM6_PERCH</name>
<comment type="cofactor">
    <cofactor evidence="1">
        <name>Zn(2+)</name>
        <dbReference type="ChEBI" id="CHEBI:29105"/>
    </cofactor>
</comment>
<dbReference type="Gene3D" id="3.40.630.10">
    <property type="entry name" value="Zn peptidases"/>
    <property type="match status" value="1"/>
</dbReference>
<proteinExistence type="inferred from homology"/>
<dbReference type="Proteomes" id="UP000591131">
    <property type="component" value="Unassembled WGS sequence"/>
</dbReference>
<dbReference type="EMBL" id="JAAPAO010000074">
    <property type="protein sequence ID" value="KAF4673872.1"/>
    <property type="molecule type" value="Genomic_DNA"/>
</dbReference>
<sequence length="461" mass="50855">MSEGNCAKIHEATVAGLTFSSDFDSGNASCIDYSAESNSYNIWIASDCEGTQYENQFKTWFHFSVKGFTTDQKVTFCIRSGDDRTNELKWSYCYKYPVGCVVYFAMCYPLGYGEMQLYLAELESVCSKPTKVNQQLPSLSGISLLPTDTHQLHLGQDALLSRELLARSICGRRIDIITVFSSAKGEHPAKCEQSATADLTKPVVLLTARVHPGETPGQFALLGALNFALSDDPRAVALRHNYDIKFIPMINPDGVYMGNYRTNSQGVNLNRQVNLSQPAHQIIVTDVILNPGQSTKQWVGAVVSLAKGYAEKGLLKLYADMHGHANKTGCFLFGNALKTPFHSAWNRAFARLMNINSPYFDLDKYVNEEYILEIGDTKEEGEVDSGIDRSKTKEGCGRVAIYKITGLTHSYTLECNYARPGNTKSIPPPTDPTGMTSLLNNGCLSNKTALAGGFEPHHWAQ</sequence>
<dbReference type="InterPro" id="IPR040626">
    <property type="entry name" value="Pepdidase_M14_N"/>
</dbReference>
<evidence type="ECO:0000256" key="3">
    <source>
        <dbReference type="PROSITE-ProRule" id="PRU01379"/>
    </source>
</evidence>
<dbReference type="InterPro" id="IPR000834">
    <property type="entry name" value="Peptidase_M14"/>
</dbReference>
<dbReference type="OrthoDB" id="10253041at2759"/>
<dbReference type="Pfam" id="PF00246">
    <property type="entry name" value="Peptidase_M14"/>
    <property type="match status" value="1"/>
</dbReference>
<evidence type="ECO:0000256" key="1">
    <source>
        <dbReference type="ARBA" id="ARBA00001947"/>
    </source>
</evidence>
<dbReference type="InterPro" id="IPR050821">
    <property type="entry name" value="Cytosolic_carboxypeptidase"/>
</dbReference>
<organism evidence="5 6">
    <name type="scientific">Perkinsus chesapeaki</name>
    <name type="common">Clam parasite</name>
    <name type="synonym">Perkinsus andrewsi</name>
    <dbReference type="NCBI Taxonomy" id="330153"/>
    <lineage>
        <taxon>Eukaryota</taxon>
        <taxon>Sar</taxon>
        <taxon>Alveolata</taxon>
        <taxon>Perkinsozoa</taxon>
        <taxon>Perkinsea</taxon>
        <taxon>Perkinsida</taxon>
        <taxon>Perkinsidae</taxon>
        <taxon>Perkinsus</taxon>
    </lineage>
</organism>
<accession>A0A7J6MQM6</accession>
<comment type="similarity">
    <text evidence="2 3">Belongs to the peptidase M14 family.</text>
</comment>
<gene>
    <name evidence="5" type="ORF">FOL47_010021</name>
</gene>
<dbReference type="Pfam" id="PF18027">
    <property type="entry name" value="Pepdidase_M14_N"/>
    <property type="match status" value="1"/>
</dbReference>
<evidence type="ECO:0000313" key="5">
    <source>
        <dbReference type="EMBL" id="KAF4673872.1"/>
    </source>
</evidence>
<dbReference type="AlphaFoldDB" id="A0A7J6MQM6"/>
<dbReference type="Gene3D" id="2.60.40.3120">
    <property type="match status" value="1"/>
</dbReference>
<dbReference type="GO" id="GO:0008270">
    <property type="term" value="F:zinc ion binding"/>
    <property type="evidence" value="ECO:0007669"/>
    <property type="project" value="InterPro"/>
</dbReference>
<dbReference type="GO" id="GO:0006508">
    <property type="term" value="P:proteolysis"/>
    <property type="evidence" value="ECO:0007669"/>
    <property type="project" value="InterPro"/>
</dbReference>
<evidence type="ECO:0000259" key="4">
    <source>
        <dbReference type="PROSITE" id="PS52035"/>
    </source>
</evidence>
<comment type="caution">
    <text evidence="5">The sequence shown here is derived from an EMBL/GenBank/DDBJ whole genome shotgun (WGS) entry which is preliminary data.</text>
</comment>
<feature type="active site" description="Proton donor/acceptor" evidence="3">
    <location>
        <position position="414"/>
    </location>
</feature>
<feature type="domain" description="Peptidase M14" evidence="4">
    <location>
        <begin position="108"/>
        <end position="445"/>
    </location>
</feature>
<dbReference type="GO" id="GO:0004181">
    <property type="term" value="F:metallocarboxypeptidase activity"/>
    <property type="evidence" value="ECO:0007669"/>
    <property type="project" value="InterPro"/>
</dbReference>
<dbReference type="PANTHER" id="PTHR12756">
    <property type="entry name" value="CYTOSOLIC CARBOXYPEPTIDASE"/>
    <property type="match status" value="1"/>
</dbReference>
<keyword evidence="6" id="KW-1185">Reference proteome</keyword>
<protein>
    <recommendedName>
        <fullName evidence="4">Peptidase M14 domain-containing protein</fullName>
    </recommendedName>
</protein>
<dbReference type="PANTHER" id="PTHR12756:SF12">
    <property type="entry name" value="CYTOSOLIC CARBOXYPEPTIDASE-LIKE PROTEIN 5"/>
    <property type="match status" value="1"/>
</dbReference>
<dbReference type="PROSITE" id="PS52035">
    <property type="entry name" value="PEPTIDASE_M14"/>
    <property type="match status" value="1"/>
</dbReference>
<feature type="non-terminal residue" evidence="5">
    <location>
        <position position="461"/>
    </location>
</feature>
<evidence type="ECO:0000256" key="2">
    <source>
        <dbReference type="ARBA" id="ARBA00005988"/>
    </source>
</evidence>
<dbReference type="SUPFAM" id="SSF53187">
    <property type="entry name" value="Zn-dependent exopeptidases"/>
    <property type="match status" value="1"/>
</dbReference>
<evidence type="ECO:0000313" key="6">
    <source>
        <dbReference type="Proteomes" id="UP000591131"/>
    </source>
</evidence>